<name>A0AC58I8U0_DANRE</name>
<reference evidence="2" key="1">
    <citation type="submission" date="2025-08" db="UniProtKB">
        <authorList>
            <consortium name="RefSeq"/>
        </authorList>
    </citation>
    <scope>IDENTIFICATION</scope>
    <source>
        <strain evidence="2">Tuebingen</strain>
        <tissue evidence="2">Fibroblasts and whole tissue</tissue>
    </source>
</reference>
<keyword evidence="1" id="KW-1185">Reference proteome</keyword>
<gene>
    <name evidence="2" type="primary">zgc:113019</name>
</gene>
<dbReference type="RefSeq" id="XP_073790636.1">
    <property type="nucleotide sequence ID" value="XM_073934535.1"/>
</dbReference>
<evidence type="ECO:0000313" key="1">
    <source>
        <dbReference type="Proteomes" id="UP000000437"/>
    </source>
</evidence>
<organism evidence="1 2">
    <name type="scientific">Danio rerio</name>
    <name type="common">Zebrafish</name>
    <name type="synonym">Brachydanio rerio</name>
    <dbReference type="NCBI Taxonomy" id="7955"/>
    <lineage>
        <taxon>Eukaryota</taxon>
        <taxon>Metazoa</taxon>
        <taxon>Chordata</taxon>
        <taxon>Craniata</taxon>
        <taxon>Vertebrata</taxon>
        <taxon>Euteleostomi</taxon>
        <taxon>Actinopterygii</taxon>
        <taxon>Neopterygii</taxon>
        <taxon>Teleostei</taxon>
        <taxon>Ostariophysi</taxon>
        <taxon>Cypriniformes</taxon>
        <taxon>Danionidae</taxon>
        <taxon>Danioninae</taxon>
        <taxon>Danio</taxon>
    </lineage>
</organism>
<evidence type="ECO:0000313" key="2">
    <source>
        <dbReference type="RefSeq" id="XP_073790636.1"/>
    </source>
</evidence>
<dbReference type="Proteomes" id="UP000000437">
    <property type="component" value="Chromosome 21"/>
</dbReference>
<protein>
    <submittedName>
        <fullName evidence="2">Uncharacterized protein isoform X1</fullName>
    </submittedName>
</protein>
<accession>A0AC58I8U0</accession>
<proteinExistence type="predicted"/>
<sequence length="530" mass="60683">MISTLKEWKRDVTKTRCILESVKMVNSCCVLNCRHRTHERRNGVRFFHFPTWKQGYGPQVSELSKRRRMAWIAAVRLKHISFNNIPRHMVVCSRHFHKGKPAYEMLECDPDWAPSLHLGHSEVKATKPSRFERRKKRQQTLKKKNTAPEPKQEPTPIPIHPVQKTEPDESPPLDDIPPLDETPPPDETPPQDDTSQTPMIDVSTLLEQDECSFCVCRRAEINRLLEENRRLKKELAQKTMDEDFFKEDDSKVRFYTGLPSFAVLMGILDQIFPTLQQNNRKLSPFQMLILTLMRLKLNLPDQLFAHIFSVGRKTASSIFKETVSMMYVRLNPLVVWPERPCLQTIMPQQFIETFGSHVAFIVDSIEIDIDRVSNGKPKAQMVPQNKKTLKYLICSIPRGAITFISKPRESQVDDKSLIESSGLLKKIQSGDLVLSECGFDIRDGVGLTCAEVDEGQLKVRDVETTRQISNLRLHVKRVTACVRTKYTFLNGPVLVSMTVPDVGEDITFLDKIVTVCCALTNMCPSVVMKP</sequence>